<reference evidence="2" key="1">
    <citation type="journal article" date="2023" name="Front. Plant Sci.">
        <title>Chromosomal-level genome assembly of Melastoma candidum provides insights into trichome evolution.</title>
        <authorList>
            <person name="Zhong Y."/>
            <person name="Wu W."/>
            <person name="Sun C."/>
            <person name="Zou P."/>
            <person name="Liu Y."/>
            <person name="Dai S."/>
            <person name="Zhou R."/>
        </authorList>
    </citation>
    <scope>NUCLEOTIDE SEQUENCE [LARGE SCALE GENOMIC DNA]</scope>
</reference>
<name>A0ACB9RCM1_9MYRT</name>
<sequence length="208" mass="23305">MHETDIHDLSDDPDYAASQLHESVTMTMSDSSKTSSSGESDRAEVVFLKDNVAIHPTQFASERISGRLKLIKQGATLLMAWIPYRVQSSNARLSEKGRSLYTIKGIYLADVLSIRRQAPAFGWQYIIVVMSSGIAHPPLYFYSGGVKEFLTTIKQHVFLVRSADDANVFSCERLPKPFTANSVFLGITDGCFTCKWITHCHSRFNITF</sequence>
<comment type="caution">
    <text evidence="1">The sequence shown here is derived from an EMBL/GenBank/DDBJ whole genome shotgun (WGS) entry which is preliminary data.</text>
</comment>
<dbReference type="EMBL" id="CM042883">
    <property type="protein sequence ID" value="KAI4376680.1"/>
    <property type="molecule type" value="Genomic_DNA"/>
</dbReference>
<organism evidence="1 2">
    <name type="scientific">Melastoma candidum</name>
    <dbReference type="NCBI Taxonomy" id="119954"/>
    <lineage>
        <taxon>Eukaryota</taxon>
        <taxon>Viridiplantae</taxon>
        <taxon>Streptophyta</taxon>
        <taxon>Embryophyta</taxon>
        <taxon>Tracheophyta</taxon>
        <taxon>Spermatophyta</taxon>
        <taxon>Magnoliopsida</taxon>
        <taxon>eudicotyledons</taxon>
        <taxon>Gunneridae</taxon>
        <taxon>Pentapetalae</taxon>
        <taxon>rosids</taxon>
        <taxon>malvids</taxon>
        <taxon>Myrtales</taxon>
        <taxon>Melastomataceae</taxon>
        <taxon>Melastomatoideae</taxon>
        <taxon>Melastomateae</taxon>
        <taxon>Melastoma</taxon>
    </lineage>
</organism>
<evidence type="ECO:0000313" key="1">
    <source>
        <dbReference type="EMBL" id="KAI4376680.1"/>
    </source>
</evidence>
<accession>A0ACB9RCM1</accession>
<evidence type="ECO:0000313" key="2">
    <source>
        <dbReference type="Proteomes" id="UP001057402"/>
    </source>
</evidence>
<keyword evidence="2" id="KW-1185">Reference proteome</keyword>
<protein>
    <submittedName>
        <fullName evidence="1">Uncharacterized protein</fullName>
    </submittedName>
</protein>
<gene>
    <name evidence="1" type="ORF">MLD38_014416</name>
</gene>
<dbReference type="Proteomes" id="UP001057402">
    <property type="component" value="Chromosome 4"/>
</dbReference>
<proteinExistence type="predicted"/>